<comment type="caution">
    <text evidence="2">The sequence shown here is derived from an EMBL/GenBank/DDBJ whole genome shotgun (WGS) entry which is preliminary data.</text>
</comment>
<organism evidence="2 3">
    <name type="scientific">Candidatus Methylacidithermus pantelleriae</name>
    <dbReference type="NCBI Taxonomy" id="2744239"/>
    <lineage>
        <taxon>Bacteria</taxon>
        <taxon>Pseudomonadati</taxon>
        <taxon>Verrucomicrobiota</taxon>
        <taxon>Methylacidiphilae</taxon>
        <taxon>Methylacidiphilales</taxon>
        <taxon>Methylacidiphilaceae</taxon>
        <taxon>Candidatus Methylacidithermus</taxon>
    </lineage>
</organism>
<dbReference type="EMBL" id="CAJNOB010000018">
    <property type="protein sequence ID" value="CAF0698148.1"/>
    <property type="molecule type" value="Genomic_DNA"/>
</dbReference>
<proteinExistence type="predicted"/>
<sequence length="73" mass="8033">MPRLRKEVLGEVSERYGQQGRQARGKGAQEVVGGVRRLARGCGHIFEWSTGKEDWGKNKTPGASRKQEPGEPG</sequence>
<evidence type="ECO:0000256" key="1">
    <source>
        <dbReference type="SAM" id="MobiDB-lite"/>
    </source>
</evidence>
<feature type="region of interest" description="Disordered" evidence="1">
    <location>
        <begin position="50"/>
        <end position="73"/>
    </location>
</feature>
<reference evidence="2" key="1">
    <citation type="submission" date="2021-02" db="EMBL/GenBank/DDBJ databases">
        <authorList>
            <person name="Cremers G."/>
            <person name="Picone N."/>
        </authorList>
    </citation>
    <scope>NUCLEOTIDE SEQUENCE</scope>
    <source>
        <strain evidence="2">PQ17</strain>
    </source>
</reference>
<keyword evidence="3" id="KW-1185">Reference proteome</keyword>
<name>A0A8J2FSQ9_9BACT</name>
<accession>A0A8J2FSQ9</accession>
<dbReference type="AlphaFoldDB" id="A0A8J2FSQ9"/>
<protein>
    <submittedName>
        <fullName evidence="2">Uncharacterized protein</fullName>
    </submittedName>
</protein>
<gene>
    <name evidence="2" type="ORF">MPNT_250007</name>
</gene>
<dbReference type="Proteomes" id="UP000663859">
    <property type="component" value="Unassembled WGS sequence"/>
</dbReference>
<evidence type="ECO:0000313" key="3">
    <source>
        <dbReference type="Proteomes" id="UP000663859"/>
    </source>
</evidence>
<evidence type="ECO:0000313" key="2">
    <source>
        <dbReference type="EMBL" id="CAF0698148.1"/>
    </source>
</evidence>